<organism evidence="1 2">
    <name type="scientific">Hyalomma asiaticum</name>
    <name type="common">Tick</name>
    <dbReference type="NCBI Taxonomy" id="266040"/>
    <lineage>
        <taxon>Eukaryota</taxon>
        <taxon>Metazoa</taxon>
        <taxon>Ecdysozoa</taxon>
        <taxon>Arthropoda</taxon>
        <taxon>Chelicerata</taxon>
        <taxon>Arachnida</taxon>
        <taxon>Acari</taxon>
        <taxon>Parasitiformes</taxon>
        <taxon>Ixodida</taxon>
        <taxon>Ixodoidea</taxon>
        <taxon>Ixodidae</taxon>
        <taxon>Hyalomminae</taxon>
        <taxon>Hyalomma</taxon>
    </lineage>
</organism>
<evidence type="ECO:0000313" key="2">
    <source>
        <dbReference type="Proteomes" id="UP000821845"/>
    </source>
</evidence>
<proteinExistence type="predicted"/>
<dbReference type="EMBL" id="CM023482">
    <property type="protein sequence ID" value="KAH6938294.1"/>
    <property type="molecule type" value="Genomic_DNA"/>
</dbReference>
<name>A0ACB7SWL0_HYAAI</name>
<evidence type="ECO:0000313" key="1">
    <source>
        <dbReference type="EMBL" id="KAH6938294.1"/>
    </source>
</evidence>
<keyword evidence="2" id="KW-1185">Reference proteome</keyword>
<gene>
    <name evidence="1" type="ORF">HPB50_008352</name>
</gene>
<protein>
    <submittedName>
        <fullName evidence="1">Uncharacterized protein</fullName>
    </submittedName>
</protein>
<reference evidence="1" key="1">
    <citation type="submission" date="2020-05" db="EMBL/GenBank/DDBJ databases">
        <title>Large-scale comparative analyses of tick genomes elucidate their genetic diversity and vector capacities.</title>
        <authorList>
            <person name="Jia N."/>
            <person name="Wang J."/>
            <person name="Shi W."/>
            <person name="Du L."/>
            <person name="Sun Y."/>
            <person name="Zhan W."/>
            <person name="Jiang J."/>
            <person name="Wang Q."/>
            <person name="Zhang B."/>
            <person name="Ji P."/>
            <person name="Sakyi L.B."/>
            <person name="Cui X."/>
            <person name="Yuan T."/>
            <person name="Jiang B."/>
            <person name="Yang W."/>
            <person name="Lam T.T.-Y."/>
            <person name="Chang Q."/>
            <person name="Ding S."/>
            <person name="Wang X."/>
            <person name="Zhu J."/>
            <person name="Ruan X."/>
            <person name="Zhao L."/>
            <person name="Wei J."/>
            <person name="Que T."/>
            <person name="Du C."/>
            <person name="Cheng J."/>
            <person name="Dai P."/>
            <person name="Han X."/>
            <person name="Huang E."/>
            <person name="Gao Y."/>
            <person name="Liu J."/>
            <person name="Shao H."/>
            <person name="Ye R."/>
            <person name="Li L."/>
            <person name="Wei W."/>
            <person name="Wang X."/>
            <person name="Wang C."/>
            <person name="Yang T."/>
            <person name="Huo Q."/>
            <person name="Li W."/>
            <person name="Guo W."/>
            <person name="Chen H."/>
            <person name="Zhou L."/>
            <person name="Ni X."/>
            <person name="Tian J."/>
            <person name="Zhou Y."/>
            <person name="Sheng Y."/>
            <person name="Liu T."/>
            <person name="Pan Y."/>
            <person name="Xia L."/>
            <person name="Li J."/>
            <person name="Zhao F."/>
            <person name="Cao W."/>
        </authorList>
    </citation>
    <scope>NUCLEOTIDE SEQUENCE</scope>
    <source>
        <strain evidence="1">Hyas-2018</strain>
    </source>
</reference>
<comment type="caution">
    <text evidence="1">The sequence shown here is derived from an EMBL/GenBank/DDBJ whole genome shotgun (WGS) entry which is preliminary data.</text>
</comment>
<accession>A0ACB7SWL0</accession>
<dbReference type="Proteomes" id="UP000821845">
    <property type="component" value="Chromosome 2"/>
</dbReference>
<sequence>MDTSSGAIPERPRKRRVKAKLSFASTCTGNSRLPCHLQADLTDLNVLLERLQKSEADEHRSDLTINATEETGPTKAITIGENCEAESVRSSKPSVENCEAATPTVVDTESRIRGNDQAVKKEKPEPKSLSKTDVLDIMRQLRQVLQKKGPSQEHDTVEAVSLLHAKLMPEMHGTMTAFPDTRPGHTLTQEDVYSFVHYRNPCHISAVAESKWTKEMYDSGKGQLQEKRDALRQSTDKVQQQRASIGVLPKQRAPPPESRRSEAERNKSPTMKNLKHTDAKATVAKVKPQPPLPRPRPPPCQSTLPLRPTPKNKP</sequence>